<proteinExistence type="predicted"/>
<dbReference type="NCBIfam" id="TIGR00341">
    <property type="entry name" value="TIGR00341 family protein"/>
    <property type="match status" value="1"/>
</dbReference>
<organism evidence="3 4">
    <name type="scientific">Haloquadratum walsbyi (strain DSM 16854 / JCM 12705 / C23)</name>
    <dbReference type="NCBI Taxonomy" id="768065"/>
    <lineage>
        <taxon>Archaea</taxon>
        <taxon>Methanobacteriati</taxon>
        <taxon>Methanobacteriota</taxon>
        <taxon>Stenosarchaea group</taxon>
        <taxon>Halobacteria</taxon>
        <taxon>Halobacteriales</taxon>
        <taxon>Haloferacaceae</taxon>
        <taxon>Haloquadratum</taxon>
    </lineage>
</organism>
<protein>
    <submittedName>
        <fullName evidence="3">DUF389 family protein</fullName>
    </submittedName>
</protein>
<evidence type="ECO:0000313" key="3">
    <source>
        <dbReference type="EMBL" id="CCC41423.1"/>
    </source>
</evidence>
<evidence type="ECO:0000256" key="1">
    <source>
        <dbReference type="SAM" id="MobiDB-lite"/>
    </source>
</evidence>
<dbReference type="HOGENOM" id="CLU_050976_1_1_2"/>
<keyword evidence="2" id="KW-0812">Transmembrane</keyword>
<dbReference type="Pfam" id="PF04087">
    <property type="entry name" value="DUF389"/>
    <property type="match status" value="1"/>
</dbReference>
<dbReference type="GeneID" id="12448529"/>
<name>G0LMV3_HALWC</name>
<feature type="transmembrane region" description="Helical" evidence="2">
    <location>
        <begin position="144"/>
        <end position="166"/>
    </location>
</feature>
<feature type="transmembrane region" description="Helical" evidence="2">
    <location>
        <begin position="249"/>
        <end position="271"/>
    </location>
</feature>
<feature type="transmembrane region" description="Helical" evidence="2">
    <location>
        <begin position="224"/>
        <end position="242"/>
    </location>
</feature>
<feature type="compositionally biased region" description="Polar residues" evidence="1">
    <location>
        <begin position="446"/>
        <end position="456"/>
    </location>
</feature>
<keyword evidence="2" id="KW-1133">Transmembrane helix</keyword>
<sequence length="469" mass="49045">MRFVQVLVPAGTRDAVVEVITDENIEYAITDETGTDEYEAIITFPLPTAAVEPVLDQLRTVGIDTDATTVVLEAETVVSDKFNELDEAYSNDSDDTTDGDRIARDELLARANELAPGIGPFILMTIVSAIVATAGLLLDSPAVVVGSMVIAPLIGPAMSTSVGTVVDDTSLVARGVKLQILGGVLAIVSAAGFAFMLRTVQIVPLSAVEVFEIGEVSQRLAPDVLSLVIALGAGAAGAVSLASGVSTALVGVMIAAALVPPTAVVGIGLAWGTPRVVAGSAILVLVNFIAINLVALIALWQLGYRPQSWFRTSEARSTTLTRIAVLTVALIILSSALAGFTYSSAQTAAFEEQTNAAINAELPPEAIMLDLTVTYSGFPARTPQQVIVTVGYPSTTEPPAIADAIDARIESIAPVTPYIGAKIPFIDQNRSHPRAMSPADAESPTRESSNTHSTRAITVELRYIPVERT</sequence>
<feature type="transmembrane region" description="Helical" evidence="2">
    <location>
        <begin position="277"/>
        <end position="302"/>
    </location>
</feature>
<dbReference type="RefSeq" id="WP_014556796.1">
    <property type="nucleotide sequence ID" value="NC_017459.1"/>
</dbReference>
<dbReference type="PANTHER" id="PTHR20992:SF9">
    <property type="entry name" value="AT15442P-RELATED"/>
    <property type="match status" value="1"/>
</dbReference>
<dbReference type="PANTHER" id="PTHR20992">
    <property type="entry name" value="AT15442P-RELATED"/>
    <property type="match status" value="1"/>
</dbReference>
<evidence type="ECO:0000313" key="4">
    <source>
        <dbReference type="Proteomes" id="UP000007954"/>
    </source>
</evidence>
<dbReference type="InterPro" id="IPR005240">
    <property type="entry name" value="DUF389"/>
</dbReference>
<feature type="transmembrane region" description="Helical" evidence="2">
    <location>
        <begin position="114"/>
        <end position="138"/>
    </location>
</feature>
<evidence type="ECO:0000256" key="2">
    <source>
        <dbReference type="SAM" id="Phobius"/>
    </source>
</evidence>
<dbReference type="KEGG" id="hwc:Hqrw_3682"/>
<gene>
    <name evidence="3" type="ordered locus">Hqrw_3682</name>
</gene>
<reference evidence="3 4" key="1">
    <citation type="journal article" date="2011" name="PLoS ONE">
        <title>Haloquadratum walsbyi: limited diversity in a global pond.</title>
        <authorList>
            <person name="Dyall-Smith M."/>
            <person name="Pfeiffer F."/>
            <person name="Klee K."/>
            <person name="Palm P."/>
            <person name="Gross K."/>
            <person name="Schuster S.C."/>
            <person name="Rampp M."/>
            <person name="Oesterhelt D."/>
        </authorList>
    </citation>
    <scope>NUCLEOTIDE SEQUENCE [LARGE SCALE GENOMIC DNA]</scope>
    <source>
        <strain evidence="4">DSM 16854 / JCM 12705 / C23</strain>
    </source>
</reference>
<accession>G0LMV3</accession>
<feature type="transmembrane region" description="Helical" evidence="2">
    <location>
        <begin position="178"/>
        <end position="197"/>
    </location>
</feature>
<dbReference type="EMBL" id="FR746099">
    <property type="protein sequence ID" value="CCC41423.1"/>
    <property type="molecule type" value="Genomic_DNA"/>
</dbReference>
<keyword evidence="2" id="KW-0472">Membrane</keyword>
<dbReference type="AlphaFoldDB" id="G0LMV3"/>
<feature type="transmembrane region" description="Helical" evidence="2">
    <location>
        <begin position="323"/>
        <end position="342"/>
    </location>
</feature>
<feature type="region of interest" description="Disordered" evidence="1">
    <location>
        <begin position="430"/>
        <end position="457"/>
    </location>
</feature>
<dbReference type="Proteomes" id="UP000007954">
    <property type="component" value="Chromosome"/>
</dbReference>
<dbReference type="OrthoDB" id="3266at2157"/>